<keyword evidence="4 8" id="KW-1133">Transmembrane helix</keyword>
<dbReference type="AlphaFoldDB" id="A0A815IBY0"/>
<keyword evidence="3 8" id="KW-0812">Transmembrane</keyword>
<sequence>MAEDLTTKLQEVATAVRNLSIKQSSDVSISKLTNQFGFVKFDENELDENTRLSQYIRLALRTKPNDVVRFMRTGWNLNVPDLIITVSGGAKTLKMSARLRKAFQQGLVSAAVTTNAWIITAGTNAGVVREVGEALNNYRYRNKKQGLDVPCIGICSWGYTAGKEQFDRTLQLNGSSGKFNIDKVHVEVGDDNGIRSYAVKRREEKRCDLEPNHTHFLLFDDGDVSADNVLGLRADIETQSRHIEIGNEKTKEIQQSAEEFGIVPIVMVLVEGGPSSIKTVCKALESGTPLVVIKVDELLISKLIINEYMMLSLEESGRAADLIADLHSVLMDNSIPEGKRPKTSAGKVNNKNDEINHILTRACQDNTWIDEVKDHLCRVLCERKMLVTIFKFDSKKHHENLEDAILEALFNAAKFSGEKCEQHQRVAELKLAMEDDLQNSLMDALRRGHVNFVELLCEFGASLERITSKNLDQLYALAVTKVCDLIRTTHNHTIVPLLGAKIYRLAAKSTLDTEKQAVYEDYAKQFDNYSNGLIDKCFDNDEHFSVDIVKRRAVALFNCDPLRLAQDANCRSFLASRCVQKYLDNKWYGNINYKRTYINFRIFLVSIFLPLLLFFCVFLPYVQKHKKVLKDPKQRPNTVRTVA</sequence>
<comment type="subcellular location">
    <subcellularLocation>
        <location evidence="1">Membrane</location>
        <topology evidence="1">Multi-pass membrane protein</topology>
    </subcellularLocation>
</comment>
<dbReference type="GO" id="GO:0005261">
    <property type="term" value="F:monoatomic cation channel activity"/>
    <property type="evidence" value="ECO:0007669"/>
    <property type="project" value="TreeGrafter"/>
</dbReference>
<evidence type="ECO:0000313" key="13">
    <source>
        <dbReference type="Proteomes" id="UP000663829"/>
    </source>
</evidence>
<gene>
    <name evidence="11" type="ORF">GPM918_LOCUS31519</name>
    <name evidence="12" type="ORF">SRO942_LOCUS32168</name>
</gene>
<dbReference type="Pfam" id="PF18139">
    <property type="entry name" value="LSDAT_euk"/>
    <property type="match status" value="1"/>
</dbReference>
<keyword evidence="13" id="KW-1185">Reference proteome</keyword>
<feature type="domain" description="TRPM-like" evidence="10">
    <location>
        <begin position="496"/>
        <end position="575"/>
    </location>
</feature>
<dbReference type="PANTHER" id="PTHR13800">
    <property type="entry name" value="TRANSIENT RECEPTOR POTENTIAL CATION CHANNEL, SUBFAMILY M, MEMBER 6"/>
    <property type="match status" value="1"/>
</dbReference>
<evidence type="ECO:0000259" key="10">
    <source>
        <dbReference type="Pfam" id="PF25508"/>
    </source>
</evidence>
<evidence type="ECO:0000313" key="12">
    <source>
        <dbReference type="EMBL" id="CAF4244699.1"/>
    </source>
</evidence>
<dbReference type="Proteomes" id="UP000681722">
    <property type="component" value="Unassembled WGS sequence"/>
</dbReference>
<keyword evidence="5" id="KW-0406">Ion transport</keyword>
<comment type="caution">
    <text evidence="11">The sequence shown here is derived from an EMBL/GenBank/DDBJ whole genome shotgun (WGS) entry which is preliminary data.</text>
</comment>
<organism evidence="11 13">
    <name type="scientific">Didymodactylos carnosus</name>
    <dbReference type="NCBI Taxonomy" id="1234261"/>
    <lineage>
        <taxon>Eukaryota</taxon>
        <taxon>Metazoa</taxon>
        <taxon>Spiralia</taxon>
        <taxon>Gnathifera</taxon>
        <taxon>Rotifera</taxon>
        <taxon>Eurotatoria</taxon>
        <taxon>Bdelloidea</taxon>
        <taxon>Philodinida</taxon>
        <taxon>Philodinidae</taxon>
        <taxon>Didymodactylos</taxon>
    </lineage>
</organism>
<protein>
    <recommendedName>
        <fullName evidence="14">TRPM SLOG domain-containing protein</fullName>
    </recommendedName>
</protein>
<dbReference type="GO" id="GO:0030001">
    <property type="term" value="P:metal ion transport"/>
    <property type="evidence" value="ECO:0007669"/>
    <property type="project" value="TreeGrafter"/>
</dbReference>
<evidence type="ECO:0000256" key="1">
    <source>
        <dbReference type="ARBA" id="ARBA00004141"/>
    </source>
</evidence>
<dbReference type="InterPro" id="IPR057366">
    <property type="entry name" value="TRPM-like"/>
</dbReference>
<evidence type="ECO:0000256" key="2">
    <source>
        <dbReference type="ARBA" id="ARBA00022448"/>
    </source>
</evidence>
<proteinExistence type="predicted"/>
<keyword evidence="6 8" id="KW-0472">Membrane</keyword>
<dbReference type="Pfam" id="PF25508">
    <property type="entry name" value="TRPM2"/>
    <property type="match status" value="1"/>
</dbReference>
<evidence type="ECO:0000256" key="5">
    <source>
        <dbReference type="ARBA" id="ARBA00023065"/>
    </source>
</evidence>
<evidence type="ECO:0008006" key="14">
    <source>
        <dbReference type="Google" id="ProtNLM"/>
    </source>
</evidence>
<dbReference type="InterPro" id="IPR041491">
    <property type="entry name" value="TRPM_SLOG"/>
</dbReference>
<evidence type="ECO:0000256" key="6">
    <source>
        <dbReference type="ARBA" id="ARBA00023136"/>
    </source>
</evidence>
<feature type="non-terminal residue" evidence="11">
    <location>
        <position position="1"/>
    </location>
</feature>
<feature type="transmembrane region" description="Helical" evidence="8">
    <location>
        <begin position="600"/>
        <end position="622"/>
    </location>
</feature>
<evidence type="ECO:0000259" key="9">
    <source>
        <dbReference type="Pfam" id="PF18139"/>
    </source>
</evidence>
<dbReference type="OrthoDB" id="310870at2759"/>
<dbReference type="EMBL" id="CAJOBC010071699">
    <property type="protein sequence ID" value="CAF4244699.1"/>
    <property type="molecule type" value="Genomic_DNA"/>
</dbReference>
<dbReference type="GO" id="GO:0005886">
    <property type="term" value="C:plasma membrane"/>
    <property type="evidence" value="ECO:0007669"/>
    <property type="project" value="TreeGrafter"/>
</dbReference>
<evidence type="ECO:0000256" key="8">
    <source>
        <dbReference type="SAM" id="Phobius"/>
    </source>
</evidence>
<evidence type="ECO:0000256" key="3">
    <source>
        <dbReference type="ARBA" id="ARBA00022692"/>
    </source>
</evidence>
<evidence type="ECO:0000256" key="4">
    <source>
        <dbReference type="ARBA" id="ARBA00022989"/>
    </source>
</evidence>
<feature type="domain" description="TRPM SLOG" evidence="9">
    <location>
        <begin position="54"/>
        <end position="293"/>
    </location>
</feature>
<evidence type="ECO:0000256" key="7">
    <source>
        <dbReference type="ARBA" id="ARBA00023303"/>
    </source>
</evidence>
<keyword evidence="7" id="KW-0407">Ion channel</keyword>
<dbReference type="InterPro" id="IPR050927">
    <property type="entry name" value="TRPM"/>
</dbReference>
<keyword evidence="2" id="KW-0813">Transport</keyword>
<dbReference type="PANTHER" id="PTHR13800:SF1">
    <property type="entry name" value="TRANSIENT RECEPTOR POTENTIAL CATION CHANNEL TRPM"/>
    <property type="match status" value="1"/>
</dbReference>
<dbReference type="Proteomes" id="UP000663829">
    <property type="component" value="Unassembled WGS sequence"/>
</dbReference>
<evidence type="ECO:0000313" key="11">
    <source>
        <dbReference type="EMBL" id="CAF1363948.1"/>
    </source>
</evidence>
<reference evidence="11" key="1">
    <citation type="submission" date="2021-02" db="EMBL/GenBank/DDBJ databases">
        <authorList>
            <person name="Nowell W R."/>
        </authorList>
    </citation>
    <scope>NUCLEOTIDE SEQUENCE</scope>
</reference>
<accession>A0A815IBY0</accession>
<dbReference type="EMBL" id="CAJNOQ010015565">
    <property type="protein sequence ID" value="CAF1363948.1"/>
    <property type="molecule type" value="Genomic_DNA"/>
</dbReference>
<name>A0A815IBY0_9BILA</name>